<feature type="region of interest" description="Disordered" evidence="1">
    <location>
        <begin position="107"/>
        <end position="130"/>
    </location>
</feature>
<dbReference type="Proteomes" id="UP000639643">
    <property type="component" value="Unassembled WGS sequence"/>
</dbReference>
<reference evidence="2" key="1">
    <citation type="journal article" date="2020" name="Phytopathology">
        <title>Genome Sequence Resources of Colletotrichum truncatum, C. plurivorum, C. musicola, and C. sojae: Four Species Pathogenic to Soybean (Glycine max).</title>
        <authorList>
            <person name="Rogerio F."/>
            <person name="Boufleur T.R."/>
            <person name="Ciampi-Guillardi M."/>
            <person name="Sukno S.A."/>
            <person name="Thon M.R."/>
            <person name="Massola Junior N.S."/>
            <person name="Baroncelli R."/>
        </authorList>
    </citation>
    <scope>NUCLEOTIDE SEQUENCE</scope>
    <source>
        <strain evidence="2">LFN0074</strain>
    </source>
</reference>
<sequence length="130" mass="14626">MNSLTKQQRSERFENSYERDHRVRRHATTAGRLINESARGVPAERLAKLAADVGRKLRDYTTKQTSSSVLYSDCQVPFGKMELATVVAFRSMTELDEPDTVPEKIKDHFAREKPQASPRSTNGSTIRSGA</sequence>
<dbReference type="EMBL" id="WIGM01001140">
    <property type="protein sequence ID" value="KAF6804355.1"/>
    <property type="molecule type" value="Genomic_DNA"/>
</dbReference>
<feature type="compositionally biased region" description="Polar residues" evidence="1">
    <location>
        <begin position="117"/>
        <end position="130"/>
    </location>
</feature>
<evidence type="ECO:0000256" key="1">
    <source>
        <dbReference type="SAM" id="MobiDB-lite"/>
    </source>
</evidence>
<evidence type="ECO:0000313" key="2">
    <source>
        <dbReference type="EMBL" id="KAF6804355.1"/>
    </source>
</evidence>
<dbReference type="AlphaFoldDB" id="A0A8H6J0V0"/>
<gene>
    <name evidence="2" type="ORF">CMUS01_14875</name>
</gene>
<name>A0A8H6J0V0_9PEZI</name>
<dbReference type="OrthoDB" id="4857587at2759"/>
<keyword evidence="3" id="KW-1185">Reference proteome</keyword>
<accession>A0A8H6J0V0</accession>
<organism evidence="2 3">
    <name type="scientific">Colletotrichum musicola</name>
    <dbReference type="NCBI Taxonomy" id="2175873"/>
    <lineage>
        <taxon>Eukaryota</taxon>
        <taxon>Fungi</taxon>
        <taxon>Dikarya</taxon>
        <taxon>Ascomycota</taxon>
        <taxon>Pezizomycotina</taxon>
        <taxon>Sordariomycetes</taxon>
        <taxon>Hypocreomycetidae</taxon>
        <taxon>Glomerellales</taxon>
        <taxon>Glomerellaceae</taxon>
        <taxon>Colletotrichum</taxon>
        <taxon>Colletotrichum orchidearum species complex</taxon>
    </lineage>
</organism>
<feature type="compositionally biased region" description="Basic and acidic residues" evidence="1">
    <location>
        <begin position="8"/>
        <end position="21"/>
    </location>
</feature>
<proteinExistence type="predicted"/>
<evidence type="ECO:0000313" key="3">
    <source>
        <dbReference type="Proteomes" id="UP000639643"/>
    </source>
</evidence>
<feature type="region of interest" description="Disordered" evidence="1">
    <location>
        <begin position="1"/>
        <end position="28"/>
    </location>
</feature>
<comment type="caution">
    <text evidence="2">The sequence shown here is derived from an EMBL/GenBank/DDBJ whole genome shotgun (WGS) entry which is preliminary data.</text>
</comment>
<protein>
    <submittedName>
        <fullName evidence="2">Uncharacterized protein</fullName>
    </submittedName>
</protein>